<dbReference type="EMBL" id="JBANMG010000009">
    <property type="protein sequence ID" value="KAK6949296.1"/>
    <property type="molecule type" value="Genomic_DNA"/>
</dbReference>
<gene>
    <name evidence="2" type="ORF">Daesc_009370</name>
</gene>
<dbReference type="SUPFAM" id="SSF51735">
    <property type="entry name" value="NAD(P)-binding Rossmann-fold domains"/>
    <property type="match status" value="1"/>
</dbReference>
<feature type="domain" description="NAD(P)-binding" evidence="1">
    <location>
        <begin position="9"/>
        <end position="92"/>
    </location>
</feature>
<dbReference type="GO" id="GO:0004029">
    <property type="term" value="F:aldehyde dehydrogenase (NAD+) activity"/>
    <property type="evidence" value="ECO:0007669"/>
    <property type="project" value="TreeGrafter"/>
</dbReference>
<dbReference type="AlphaFoldDB" id="A0AAX6MA44"/>
<evidence type="ECO:0000313" key="3">
    <source>
        <dbReference type="Proteomes" id="UP001369815"/>
    </source>
</evidence>
<dbReference type="Proteomes" id="UP001369815">
    <property type="component" value="Unassembled WGS sequence"/>
</dbReference>
<dbReference type="InterPro" id="IPR016040">
    <property type="entry name" value="NAD(P)-bd_dom"/>
</dbReference>
<keyword evidence="3" id="KW-1185">Reference proteome</keyword>
<evidence type="ECO:0000259" key="1">
    <source>
        <dbReference type="Pfam" id="PF13460"/>
    </source>
</evidence>
<protein>
    <recommendedName>
        <fullName evidence="1">NAD(P)-binding domain-containing protein</fullName>
    </recommendedName>
</protein>
<sequence length="335" mass="36614">MAPKIFLTGATGYIGGDVLYQLNKVHPEYEYTLLVRNEERGKPVAAAYPKARLVYGTLDDAHVIEKEAAAADIVVHTADSADNVPSAKAIAKGLAAGHTAEKPGYWIHLCGTGILTWYDIDNKRFGQAPLPEQKYNDIDDIDRILSFPDSALHRDVDKIVLAANDSPGVKTLIVGPPTIYGPGRGPVNQRSIQVPHMIEYTIQNGHAPIHPPGLTEWNNLHIHDVSEFFVQAVEAALDPSKTSNPEIFGPKGYFFLENGVHKWSDVARWVADEVAKQGLIPEPATKEVDIPFFGANSKAVAARAKKYLGWTPKAPSLKDDIPRSVAYEAKRLGKA</sequence>
<dbReference type="Gene3D" id="3.40.50.720">
    <property type="entry name" value="NAD(P)-binding Rossmann-like Domain"/>
    <property type="match status" value="1"/>
</dbReference>
<comment type="caution">
    <text evidence="2">The sequence shown here is derived from an EMBL/GenBank/DDBJ whole genome shotgun (WGS) entry which is preliminary data.</text>
</comment>
<reference evidence="2 3" key="1">
    <citation type="journal article" date="2024" name="Front Chem Biol">
        <title>Unveiling the potential of Daldinia eschscholtzii MFLUCC 19-0629 through bioactivity and bioinformatics studies for enhanced sustainable agriculture production.</title>
        <authorList>
            <person name="Brooks S."/>
            <person name="Weaver J.A."/>
            <person name="Klomchit A."/>
            <person name="Alharthi S.A."/>
            <person name="Onlamun T."/>
            <person name="Nurani R."/>
            <person name="Vong T.K."/>
            <person name="Alberti F."/>
            <person name="Greco C."/>
        </authorList>
    </citation>
    <scope>NUCLEOTIDE SEQUENCE [LARGE SCALE GENOMIC DNA]</scope>
    <source>
        <strain evidence="2">MFLUCC 19-0629</strain>
    </source>
</reference>
<accession>A0AAX6MA44</accession>
<proteinExistence type="predicted"/>
<organism evidence="2 3">
    <name type="scientific">Daldinia eschscholtzii</name>
    <dbReference type="NCBI Taxonomy" id="292717"/>
    <lineage>
        <taxon>Eukaryota</taxon>
        <taxon>Fungi</taxon>
        <taxon>Dikarya</taxon>
        <taxon>Ascomycota</taxon>
        <taxon>Pezizomycotina</taxon>
        <taxon>Sordariomycetes</taxon>
        <taxon>Xylariomycetidae</taxon>
        <taxon>Xylariales</taxon>
        <taxon>Hypoxylaceae</taxon>
        <taxon>Daldinia</taxon>
    </lineage>
</organism>
<dbReference type="PANTHER" id="PTHR48079:SF6">
    <property type="entry name" value="NAD(P)-BINDING DOMAIN-CONTAINING PROTEIN-RELATED"/>
    <property type="match status" value="1"/>
</dbReference>
<dbReference type="InterPro" id="IPR051783">
    <property type="entry name" value="NAD(P)-dependent_oxidoreduct"/>
</dbReference>
<dbReference type="Pfam" id="PF13460">
    <property type="entry name" value="NAD_binding_10"/>
    <property type="match status" value="1"/>
</dbReference>
<evidence type="ECO:0000313" key="2">
    <source>
        <dbReference type="EMBL" id="KAK6949296.1"/>
    </source>
</evidence>
<dbReference type="InterPro" id="IPR036291">
    <property type="entry name" value="NAD(P)-bd_dom_sf"/>
</dbReference>
<dbReference type="GO" id="GO:0005737">
    <property type="term" value="C:cytoplasm"/>
    <property type="evidence" value="ECO:0007669"/>
    <property type="project" value="TreeGrafter"/>
</dbReference>
<dbReference type="PANTHER" id="PTHR48079">
    <property type="entry name" value="PROTEIN YEEZ"/>
    <property type="match status" value="1"/>
</dbReference>
<name>A0AAX6MA44_9PEZI</name>